<comment type="similarity">
    <text evidence="1">Belongs to the PheA/TfdB FAD monooxygenase family.</text>
</comment>
<keyword evidence="4" id="KW-0560">Oxidoreductase</keyword>
<dbReference type="STRING" id="1036808.A0A0C3CZD3"/>
<feature type="domain" description="Phenol hydroxylase-like C-terminal dimerisation" evidence="6">
    <location>
        <begin position="415"/>
        <end position="599"/>
    </location>
</feature>
<evidence type="ECO:0000259" key="5">
    <source>
        <dbReference type="Pfam" id="PF01494"/>
    </source>
</evidence>
<evidence type="ECO:0000256" key="3">
    <source>
        <dbReference type="ARBA" id="ARBA00022827"/>
    </source>
</evidence>
<evidence type="ECO:0000256" key="4">
    <source>
        <dbReference type="ARBA" id="ARBA00023002"/>
    </source>
</evidence>
<reference evidence="7 8" key="1">
    <citation type="submission" date="2014-04" db="EMBL/GenBank/DDBJ databases">
        <authorList>
            <consortium name="DOE Joint Genome Institute"/>
            <person name="Kuo A."/>
            <person name="Kohler A."/>
            <person name="Nagy L.G."/>
            <person name="Floudas D."/>
            <person name="Copeland A."/>
            <person name="Barry K.W."/>
            <person name="Cichocki N."/>
            <person name="Veneault-Fourrey C."/>
            <person name="LaButti K."/>
            <person name="Lindquist E.A."/>
            <person name="Lipzen A."/>
            <person name="Lundell T."/>
            <person name="Morin E."/>
            <person name="Murat C."/>
            <person name="Sun H."/>
            <person name="Tunlid A."/>
            <person name="Henrissat B."/>
            <person name="Grigoriev I.V."/>
            <person name="Hibbett D.S."/>
            <person name="Martin F."/>
            <person name="Nordberg H.P."/>
            <person name="Cantor M.N."/>
            <person name="Hua S.X."/>
        </authorList>
    </citation>
    <scope>NUCLEOTIDE SEQUENCE [LARGE SCALE GENOMIC DNA]</scope>
    <source>
        <strain evidence="7 8">Foug A</strain>
    </source>
</reference>
<keyword evidence="2" id="KW-0285">Flavoprotein</keyword>
<dbReference type="SUPFAM" id="SSF52833">
    <property type="entry name" value="Thioredoxin-like"/>
    <property type="match status" value="1"/>
</dbReference>
<dbReference type="PRINTS" id="PR00420">
    <property type="entry name" value="RNGMNOXGNASE"/>
</dbReference>
<gene>
    <name evidence="7" type="ORF">SCLCIDRAFT_137843</name>
</gene>
<dbReference type="Gene3D" id="3.30.9.10">
    <property type="entry name" value="D-Amino Acid Oxidase, subunit A, domain 2"/>
    <property type="match status" value="2"/>
</dbReference>
<evidence type="ECO:0000313" key="8">
    <source>
        <dbReference type="Proteomes" id="UP000053989"/>
    </source>
</evidence>
<dbReference type="PANTHER" id="PTHR43004">
    <property type="entry name" value="TRK SYSTEM POTASSIUM UPTAKE PROTEIN"/>
    <property type="match status" value="1"/>
</dbReference>
<dbReference type="GO" id="GO:0071949">
    <property type="term" value="F:FAD binding"/>
    <property type="evidence" value="ECO:0007669"/>
    <property type="project" value="InterPro"/>
</dbReference>
<evidence type="ECO:0000313" key="7">
    <source>
        <dbReference type="EMBL" id="KIM53915.1"/>
    </source>
</evidence>
<dbReference type="Pfam" id="PF01494">
    <property type="entry name" value="FAD_binding_3"/>
    <property type="match status" value="1"/>
</dbReference>
<dbReference type="SUPFAM" id="SSF54373">
    <property type="entry name" value="FAD-linked reductases, C-terminal domain"/>
    <property type="match status" value="1"/>
</dbReference>
<dbReference type="InterPro" id="IPR050641">
    <property type="entry name" value="RIFMO-like"/>
</dbReference>
<evidence type="ECO:0000256" key="2">
    <source>
        <dbReference type="ARBA" id="ARBA00022630"/>
    </source>
</evidence>
<dbReference type="InterPro" id="IPR012941">
    <property type="entry name" value="Phe_hydrox_C_dim_dom"/>
</dbReference>
<dbReference type="SUPFAM" id="SSF51905">
    <property type="entry name" value="FAD/NAD(P)-binding domain"/>
    <property type="match status" value="1"/>
</dbReference>
<dbReference type="Pfam" id="PF07976">
    <property type="entry name" value="Phe_hydrox_dim"/>
    <property type="match status" value="1"/>
</dbReference>
<dbReference type="InterPro" id="IPR038220">
    <property type="entry name" value="PHOX_C_sf"/>
</dbReference>
<dbReference type="OrthoDB" id="1716816at2759"/>
<dbReference type="Gene3D" id="3.50.50.60">
    <property type="entry name" value="FAD/NAD(P)-binding domain"/>
    <property type="match status" value="2"/>
</dbReference>
<name>A0A0C3CZD3_9AGAM</name>
<dbReference type="PANTHER" id="PTHR43004:SF20">
    <property type="entry name" value="2-MONOOXYGENASE, PUTATIVE (AFU_ORTHOLOGUE AFUA_1G13660)-RELATED"/>
    <property type="match status" value="1"/>
</dbReference>
<organism evidence="7 8">
    <name type="scientific">Scleroderma citrinum Foug A</name>
    <dbReference type="NCBI Taxonomy" id="1036808"/>
    <lineage>
        <taxon>Eukaryota</taxon>
        <taxon>Fungi</taxon>
        <taxon>Dikarya</taxon>
        <taxon>Basidiomycota</taxon>
        <taxon>Agaricomycotina</taxon>
        <taxon>Agaricomycetes</taxon>
        <taxon>Agaricomycetidae</taxon>
        <taxon>Boletales</taxon>
        <taxon>Sclerodermatineae</taxon>
        <taxon>Sclerodermataceae</taxon>
        <taxon>Scleroderma</taxon>
    </lineage>
</organism>
<dbReference type="InParanoid" id="A0A0C3CZD3"/>
<evidence type="ECO:0008006" key="9">
    <source>
        <dbReference type="Google" id="ProtNLM"/>
    </source>
</evidence>
<dbReference type="GO" id="GO:0016709">
    <property type="term" value="F:oxidoreductase activity, acting on paired donors, with incorporation or reduction of molecular oxygen, NAD(P)H as one donor, and incorporation of one atom of oxygen"/>
    <property type="evidence" value="ECO:0007669"/>
    <property type="project" value="UniProtKB-ARBA"/>
</dbReference>
<keyword evidence="8" id="KW-1185">Reference proteome</keyword>
<evidence type="ECO:0000259" key="6">
    <source>
        <dbReference type="Pfam" id="PF07976"/>
    </source>
</evidence>
<keyword evidence="3" id="KW-0274">FAD</keyword>
<accession>A0A0C3CZD3</accession>
<dbReference type="HOGENOM" id="CLU_009665_9_2_1"/>
<feature type="domain" description="FAD-binding" evidence="5">
    <location>
        <begin position="10"/>
        <end position="373"/>
    </location>
</feature>
<dbReference type="InterPro" id="IPR002938">
    <property type="entry name" value="FAD-bd"/>
</dbReference>
<dbReference type="InterPro" id="IPR036188">
    <property type="entry name" value="FAD/NAD-bd_sf"/>
</dbReference>
<dbReference type="CDD" id="cd02979">
    <property type="entry name" value="PHOX_C"/>
    <property type="match status" value="1"/>
</dbReference>
<proteinExistence type="inferred from homology"/>
<evidence type="ECO:0000256" key="1">
    <source>
        <dbReference type="ARBA" id="ARBA00007801"/>
    </source>
</evidence>
<reference evidence="8" key="2">
    <citation type="submission" date="2015-01" db="EMBL/GenBank/DDBJ databases">
        <title>Evolutionary Origins and Diversification of the Mycorrhizal Mutualists.</title>
        <authorList>
            <consortium name="DOE Joint Genome Institute"/>
            <consortium name="Mycorrhizal Genomics Consortium"/>
            <person name="Kohler A."/>
            <person name="Kuo A."/>
            <person name="Nagy L.G."/>
            <person name="Floudas D."/>
            <person name="Copeland A."/>
            <person name="Barry K.W."/>
            <person name="Cichocki N."/>
            <person name="Veneault-Fourrey C."/>
            <person name="LaButti K."/>
            <person name="Lindquist E.A."/>
            <person name="Lipzen A."/>
            <person name="Lundell T."/>
            <person name="Morin E."/>
            <person name="Murat C."/>
            <person name="Riley R."/>
            <person name="Ohm R."/>
            <person name="Sun H."/>
            <person name="Tunlid A."/>
            <person name="Henrissat B."/>
            <person name="Grigoriev I.V."/>
            <person name="Hibbett D.S."/>
            <person name="Martin F."/>
        </authorList>
    </citation>
    <scope>NUCLEOTIDE SEQUENCE [LARGE SCALE GENOMIC DNA]</scope>
    <source>
        <strain evidence="8">Foug A</strain>
    </source>
</reference>
<dbReference type="EMBL" id="KN822166">
    <property type="protein sequence ID" value="KIM53915.1"/>
    <property type="molecule type" value="Genomic_DNA"/>
</dbReference>
<protein>
    <recommendedName>
        <fullName evidence="9">FAD-binding domain-containing protein</fullName>
    </recommendedName>
</protein>
<dbReference type="AlphaFoldDB" id="A0A0C3CZD3"/>
<sequence length="605" mass="67749">MLSQTPENSVDVLVIGAGPAGLMCGNALAAAGDIKLRVIDQRASKVALGQADGIHPRTVEVLQSYGLAERILREGNQIHMLVSLRSPIFQAHSLTGRSFDWISPIARYPFTVTHHQGIVESIFIDSMSLHDLRIDRPVKPCAIQFVRDQTPYPVKVTLEHLDGATDAEKTEVIYAKYVIGTDGAHSWVRKYFGIAMDGDQTDSAWGVVDLTLDTDFPDIRNATIVHSMSGSCFVIPRENDKVRLYVQLLDQGVVDRTGRVDNTHMSPERILEIAKKIFHPFYIRPLTDVEWWTIYIIGQRVASTYSVGDRVFIAGDACHTHSPKAGQGMNVSMNDTHNLAWKIAQVLRGWARPSILRTYESERRKYAQDLIDFDKQLAALFSGEPKAAEKLDDVSRQQIVKAFETSGDFISGVGVHYEPSEIVNIKHQQCARNLVIGQRMPPQIFVRAADARPVDIQDFLPADIRWKILVFFGILDESRLPSAKLLAKELNKPTSFLRKYPVDGHIPRMFDIVAIVAGNKSNFNYLNVPDFFRSHWSKVLLDDTDVTRTKGGGAYERFGIDTNNMTFVVVRPDGYVGMIAPLSALRDLDEYFASFLIPHSSNAKL</sequence>
<dbReference type="Proteomes" id="UP000053989">
    <property type="component" value="Unassembled WGS sequence"/>
</dbReference>
<dbReference type="Gene3D" id="3.40.30.20">
    <property type="match status" value="1"/>
</dbReference>
<dbReference type="InterPro" id="IPR036249">
    <property type="entry name" value="Thioredoxin-like_sf"/>
</dbReference>